<dbReference type="EMBL" id="BLPG01000001">
    <property type="protein sequence ID" value="GFJ88644.1"/>
    <property type="molecule type" value="Genomic_DNA"/>
</dbReference>
<accession>A0A6V8KXT3</accession>
<protein>
    <submittedName>
        <fullName evidence="1">Uncharacterized protein</fullName>
    </submittedName>
</protein>
<dbReference type="RefSeq" id="WP_173076071.1">
    <property type="nucleotide sequence ID" value="NZ_BLPG01000001.1"/>
</dbReference>
<keyword evidence="2" id="KW-1185">Reference proteome</keyword>
<gene>
    <name evidence="1" type="ORF">Prum_022860</name>
</gene>
<dbReference type="AlphaFoldDB" id="A0A6V8KXT3"/>
<organism evidence="1 2">
    <name type="scientific">Phytohabitans rumicis</name>
    <dbReference type="NCBI Taxonomy" id="1076125"/>
    <lineage>
        <taxon>Bacteria</taxon>
        <taxon>Bacillati</taxon>
        <taxon>Actinomycetota</taxon>
        <taxon>Actinomycetes</taxon>
        <taxon>Micromonosporales</taxon>
        <taxon>Micromonosporaceae</taxon>
    </lineage>
</organism>
<proteinExistence type="predicted"/>
<comment type="caution">
    <text evidence="1">The sequence shown here is derived from an EMBL/GenBank/DDBJ whole genome shotgun (WGS) entry which is preliminary data.</text>
</comment>
<sequence length="99" mass="10792">MLLELGDPAPLAAGVRPERAEVRAPCLNCGIQRRVAAALTWQYRDDDRYAESEDGFVGELTGACPVCRTPGRADVRVSLTRSRADGAGQITWDAIEQVY</sequence>
<name>A0A6V8KXT3_9ACTN</name>
<reference evidence="1 2" key="1">
    <citation type="submission" date="2020-03" db="EMBL/GenBank/DDBJ databases">
        <title>Whole genome shotgun sequence of Phytohabitans rumicis NBRC 108638.</title>
        <authorList>
            <person name="Komaki H."/>
            <person name="Tamura T."/>
        </authorList>
    </citation>
    <scope>NUCLEOTIDE SEQUENCE [LARGE SCALE GENOMIC DNA]</scope>
    <source>
        <strain evidence="1 2">NBRC 108638</strain>
    </source>
</reference>
<evidence type="ECO:0000313" key="1">
    <source>
        <dbReference type="EMBL" id="GFJ88644.1"/>
    </source>
</evidence>
<reference evidence="1 2" key="2">
    <citation type="submission" date="2020-03" db="EMBL/GenBank/DDBJ databases">
        <authorList>
            <person name="Ichikawa N."/>
            <person name="Kimura A."/>
            <person name="Kitahashi Y."/>
            <person name="Uohara A."/>
        </authorList>
    </citation>
    <scope>NUCLEOTIDE SEQUENCE [LARGE SCALE GENOMIC DNA]</scope>
    <source>
        <strain evidence="1 2">NBRC 108638</strain>
    </source>
</reference>
<evidence type="ECO:0000313" key="2">
    <source>
        <dbReference type="Proteomes" id="UP000482960"/>
    </source>
</evidence>
<dbReference type="Proteomes" id="UP000482960">
    <property type="component" value="Unassembled WGS sequence"/>
</dbReference>